<keyword evidence="5 6" id="KW-0472">Membrane</keyword>
<dbReference type="HOGENOM" id="CLU_707168_0_0_2"/>
<evidence type="ECO:0000256" key="4">
    <source>
        <dbReference type="ARBA" id="ARBA00022989"/>
    </source>
</evidence>
<dbReference type="KEGG" id="ppac:PAP_06770"/>
<feature type="transmembrane region" description="Helical" evidence="6">
    <location>
        <begin position="131"/>
        <end position="149"/>
    </location>
</feature>
<dbReference type="PANTHER" id="PTHR30250">
    <property type="entry name" value="PST FAMILY PREDICTED COLANIC ACID TRANSPORTER"/>
    <property type="match status" value="1"/>
</dbReference>
<feature type="transmembrane region" description="Helical" evidence="6">
    <location>
        <begin position="272"/>
        <end position="292"/>
    </location>
</feature>
<gene>
    <name evidence="7" type="ORF">PAP_06770</name>
</gene>
<dbReference type="GO" id="GO:0005886">
    <property type="term" value="C:plasma membrane"/>
    <property type="evidence" value="ECO:0007669"/>
    <property type="project" value="UniProtKB-SubCell"/>
</dbReference>
<dbReference type="STRING" id="1343739.PAP_06770"/>
<organism evidence="7 8">
    <name type="scientific">Palaeococcus pacificus DY20341</name>
    <dbReference type="NCBI Taxonomy" id="1343739"/>
    <lineage>
        <taxon>Archaea</taxon>
        <taxon>Methanobacteriati</taxon>
        <taxon>Methanobacteriota</taxon>
        <taxon>Thermococci</taxon>
        <taxon>Thermococcales</taxon>
        <taxon>Thermococcaceae</taxon>
        <taxon>Palaeococcus</taxon>
    </lineage>
</organism>
<sequence>MNYERKVIIKHSLASIVALALFGISRFIYSVLISRKFGLETLGVANSLISQAFLLAMPLSFFAIALGKYSAEFLGRGEDKRIKSAATIGFFSAIFGLLLLPFNVYIALLSTLRAFQLTLRSFLYGIHRGEIYAYVTVTAFIAFLLSFAVPNPYAPYLALLGGITIVGLAYLLKNDFFARPNIREFKILLEYSSMAFLGTLAGVFLVQGPYFMSEKLGSAAVAGKVSASLSAAFLLTYLPQVLQSAIMPLYAYKYGQNDMTYVKKLAEDTTEVLTYTIAIITFGSLIVGREILSYLFGFSLGDEFYIALIAIEVYISYNPSIVALSSTRYIKQSTFLAILGSILTLLSWIFLVPKMGENGTMIGLLIGYATIFLGVALVSKKKLGVSISSYKPLLIALPLQMSFFLSKSLLILALILYLIITRTHLRRILKLLGNIRSDQF</sequence>
<evidence type="ECO:0000313" key="7">
    <source>
        <dbReference type="EMBL" id="AIF69749.1"/>
    </source>
</evidence>
<comment type="subcellular location">
    <subcellularLocation>
        <location evidence="1">Cell membrane</location>
        <topology evidence="1">Multi-pass membrane protein</topology>
    </subcellularLocation>
</comment>
<reference evidence="7 8" key="2">
    <citation type="journal article" date="2015" name="Genome Announc.">
        <title>Complete Genome Sequence of Hyperthermophilic Piezophilic Archaeon Palaeococcus pacificus DY20341T, Isolated from Deep-Sea Hydrothermal Sediments.</title>
        <authorList>
            <person name="Zeng X."/>
            <person name="Jebbar M."/>
            <person name="Shao Z."/>
        </authorList>
    </citation>
    <scope>NUCLEOTIDE SEQUENCE [LARGE SCALE GENOMIC DNA]</scope>
    <source>
        <strain evidence="7 8">DY20341</strain>
    </source>
</reference>
<dbReference type="RefSeq" id="WP_048165273.1">
    <property type="nucleotide sequence ID" value="NZ_CP006019.1"/>
</dbReference>
<feature type="transmembrane region" description="Helical" evidence="6">
    <location>
        <begin position="12"/>
        <end position="32"/>
    </location>
</feature>
<feature type="transmembrane region" description="Helical" evidence="6">
    <location>
        <begin position="399"/>
        <end position="420"/>
    </location>
</feature>
<dbReference type="OrthoDB" id="86271at2157"/>
<feature type="transmembrane region" description="Helical" evidence="6">
    <location>
        <begin position="155"/>
        <end position="172"/>
    </location>
</feature>
<dbReference type="PANTHER" id="PTHR30250:SF11">
    <property type="entry name" value="O-ANTIGEN TRANSPORTER-RELATED"/>
    <property type="match status" value="1"/>
</dbReference>
<dbReference type="AlphaFoldDB" id="A0A075LTQ7"/>
<feature type="transmembrane region" description="Helical" evidence="6">
    <location>
        <begin position="86"/>
        <end position="110"/>
    </location>
</feature>
<evidence type="ECO:0000256" key="1">
    <source>
        <dbReference type="ARBA" id="ARBA00004651"/>
    </source>
</evidence>
<protein>
    <recommendedName>
        <fullName evidence="9">Lipopolysaccharide biosynthesis protein</fullName>
    </recommendedName>
</protein>
<dbReference type="InterPro" id="IPR050833">
    <property type="entry name" value="Poly_Biosynth_Transport"/>
</dbReference>
<keyword evidence="8" id="KW-1185">Reference proteome</keyword>
<feature type="transmembrane region" description="Helical" evidence="6">
    <location>
        <begin position="304"/>
        <end position="323"/>
    </location>
</feature>
<evidence type="ECO:0000256" key="2">
    <source>
        <dbReference type="ARBA" id="ARBA00022475"/>
    </source>
</evidence>
<dbReference type="GeneID" id="24842470"/>
<feature type="transmembrane region" description="Helical" evidence="6">
    <location>
        <begin position="359"/>
        <end position="378"/>
    </location>
</feature>
<evidence type="ECO:0008006" key="9">
    <source>
        <dbReference type="Google" id="ProtNLM"/>
    </source>
</evidence>
<dbReference type="EMBL" id="CP006019">
    <property type="protein sequence ID" value="AIF69749.1"/>
    <property type="molecule type" value="Genomic_DNA"/>
</dbReference>
<evidence type="ECO:0000313" key="8">
    <source>
        <dbReference type="Proteomes" id="UP000027981"/>
    </source>
</evidence>
<feature type="transmembrane region" description="Helical" evidence="6">
    <location>
        <begin position="232"/>
        <end position="252"/>
    </location>
</feature>
<dbReference type="eggNOG" id="arCOG05806">
    <property type="taxonomic scope" value="Archaea"/>
</dbReference>
<feature type="transmembrane region" description="Helical" evidence="6">
    <location>
        <begin position="44"/>
        <end position="66"/>
    </location>
</feature>
<proteinExistence type="predicted"/>
<feature type="transmembrane region" description="Helical" evidence="6">
    <location>
        <begin position="335"/>
        <end position="353"/>
    </location>
</feature>
<evidence type="ECO:0000256" key="6">
    <source>
        <dbReference type="SAM" id="Phobius"/>
    </source>
</evidence>
<accession>A0A075LTQ7</accession>
<name>A0A075LTQ7_9EURY</name>
<dbReference type="Proteomes" id="UP000027981">
    <property type="component" value="Chromosome"/>
</dbReference>
<evidence type="ECO:0000256" key="3">
    <source>
        <dbReference type="ARBA" id="ARBA00022692"/>
    </source>
</evidence>
<reference evidence="8" key="1">
    <citation type="submission" date="2013-06" db="EMBL/GenBank/DDBJ databases">
        <title>Complete Genome Sequence of Hyperthermophilic Palaeococcus pacificus DY20341T, Isolated from a Deep-Sea Hydrothermal Sediments.</title>
        <authorList>
            <person name="Zeng X."/>
            <person name="Shao Z."/>
        </authorList>
    </citation>
    <scope>NUCLEOTIDE SEQUENCE [LARGE SCALE GENOMIC DNA]</scope>
    <source>
        <strain evidence="8">DY20341</strain>
    </source>
</reference>
<keyword evidence="4 6" id="KW-1133">Transmembrane helix</keyword>
<evidence type="ECO:0000256" key="5">
    <source>
        <dbReference type="ARBA" id="ARBA00023136"/>
    </source>
</evidence>
<keyword evidence="3 6" id="KW-0812">Transmembrane</keyword>
<keyword evidence="2" id="KW-1003">Cell membrane</keyword>
<feature type="transmembrane region" description="Helical" evidence="6">
    <location>
        <begin position="193"/>
        <end position="212"/>
    </location>
</feature>